<feature type="transmembrane region" description="Helical" evidence="7">
    <location>
        <begin position="275"/>
        <end position="295"/>
    </location>
</feature>
<evidence type="ECO:0000313" key="10">
    <source>
        <dbReference type="Proteomes" id="UP000832011"/>
    </source>
</evidence>
<dbReference type="RefSeq" id="WP_058355706.1">
    <property type="nucleotide sequence ID" value="NZ_CABKVG010000008.1"/>
</dbReference>
<evidence type="ECO:0000256" key="6">
    <source>
        <dbReference type="ARBA" id="ARBA00023136"/>
    </source>
</evidence>
<reference evidence="9 10" key="1">
    <citation type="journal article" date="2022" name="Res Sq">
        <title>Evolution of multicellular longitudinally dividing oral cavity symbionts (Neisseriaceae).</title>
        <authorList>
            <person name="Nyongesa S."/>
            <person name="Weber P."/>
            <person name="Bernet E."/>
            <person name="Pullido F."/>
            <person name="Nieckarz M."/>
            <person name="Delaby M."/>
            <person name="Nieves C."/>
            <person name="Viehboeck T."/>
            <person name="Krause N."/>
            <person name="Rivera-Millot A."/>
            <person name="Nakamura A."/>
            <person name="Vischer N."/>
            <person name="VanNieuwenhze M."/>
            <person name="Brun Y."/>
            <person name="Cava F."/>
            <person name="Bulgheresi S."/>
            <person name="Veyrier F."/>
        </authorList>
    </citation>
    <scope>NUCLEOTIDE SEQUENCE [LARGE SCALE GENOMIC DNA]</scope>
    <source>
        <strain evidence="9 10">SN4</strain>
    </source>
</reference>
<evidence type="ECO:0000256" key="5">
    <source>
        <dbReference type="ARBA" id="ARBA00022989"/>
    </source>
</evidence>
<dbReference type="InterPro" id="IPR011701">
    <property type="entry name" value="MFS"/>
</dbReference>
<dbReference type="Proteomes" id="UP000832011">
    <property type="component" value="Chromosome"/>
</dbReference>
<evidence type="ECO:0000256" key="7">
    <source>
        <dbReference type="SAM" id="Phobius"/>
    </source>
</evidence>
<evidence type="ECO:0000256" key="2">
    <source>
        <dbReference type="ARBA" id="ARBA00022448"/>
    </source>
</evidence>
<feature type="transmembrane region" description="Helical" evidence="7">
    <location>
        <begin position="241"/>
        <end position="263"/>
    </location>
</feature>
<dbReference type="Pfam" id="PF07690">
    <property type="entry name" value="MFS_1"/>
    <property type="match status" value="1"/>
</dbReference>
<evidence type="ECO:0000256" key="1">
    <source>
        <dbReference type="ARBA" id="ARBA00004651"/>
    </source>
</evidence>
<dbReference type="SUPFAM" id="SSF103473">
    <property type="entry name" value="MFS general substrate transporter"/>
    <property type="match status" value="1"/>
</dbReference>
<feature type="transmembrane region" description="Helical" evidence="7">
    <location>
        <begin position="80"/>
        <end position="103"/>
    </location>
</feature>
<feature type="transmembrane region" description="Helical" evidence="7">
    <location>
        <begin position="7"/>
        <end position="26"/>
    </location>
</feature>
<evidence type="ECO:0000259" key="8">
    <source>
        <dbReference type="PROSITE" id="PS50850"/>
    </source>
</evidence>
<evidence type="ECO:0000313" key="9">
    <source>
        <dbReference type="EMBL" id="UOO90415.1"/>
    </source>
</evidence>
<feature type="transmembrane region" description="Helical" evidence="7">
    <location>
        <begin position="165"/>
        <end position="184"/>
    </location>
</feature>
<keyword evidence="3" id="KW-1003">Cell membrane</keyword>
<keyword evidence="4 7" id="KW-0812">Transmembrane</keyword>
<feature type="transmembrane region" description="Helical" evidence="7">
    <location>
        <begin position="371"/>
        <end position="389"/>
    </location>
</feature>
<organism evidence="9 10">
    <name type="scientific">Vitreoscilla massiliensis</name>
    <dbReference type="NCBI Taxonomy" id="1689272"/>
    <lineage>
        <taxon>Bacteria</taxon>
        <taxon>Pseudomonadati</taxon>
        <taxon>Pseudomonadota</taxon>
        <taxon>Betaproteobacteria</taxon>
        <taxon>Neisseriales</taxon>
        <taxon>Neisseriaceae</taxon>
        <taxon>Vitreoscilla</taxon>
    </lineage>
</organism>
<feature type="domain" description="Major facilitator superfamily (MFS) profile" evidence="8">
    <location>
        <begin position="10"/>
        <end position="394"/>
    </location>
</feature>
<feature type="transmembrane region" description="Helical" evidence="7">
    <location>
        <begin position="46"/>
        <end position="68"/>
    </location>
</feature>
<dbReference type="PROSITE" id="PS50850">
    <property type="entry name" value="MFS"/>
    <property type="match status" value="1"/>
</dbReference>
<proteinExistence type="predicted"/>
<dbReference type="InterPro" id="IPR020846">
    <property type="entry name" value="MFS_dom"/>
</dbReference>
<comment type="subcellular location">
    <subcellularLocation>
        <location evidence="1">Cell membrane</location>
        <topology evidence="1">Multi-pass membrane protein</topology>
    </subcellularLocation>
</comment>
<keyword evidence="10" id="KW-1185">Reference proteome</keyword>
<accession>A0ABY4E3R2</accession>
<dbReference type="PANTHER" id="PTHR23517:SF3">
    <property type="entry name" value="INTEGRAL MEMBRANE TRANSPORT PROTEIN"/>
    <property type="match status" value="1"/>
</dbReference>
<dbReference type="InterPro" id="IPR036259">
    <property type="entry name" value="MFS_trans_sf"/>
</dbReference>
<dbReference type="InterPro" id="IPR050171">
    <property type="entry name" value="MFS_Transporters"/>
</dbReference>
<dbReference type="PANTHER" id="PTHR23517">
    <property type="entry name" value="RESISTANCE PROTEIN MDTM, PUTATIVE-RELATED-RELATED"/>
    <property type="match status" value="1"/>
</dbReference>
<dbReference type="EMBL" id="CP091511">
    <property type="protein sequence ID" value="UOO90415.1"/>
    <property type="molecule type" value="Genomic_DNA"/>
</dbReference>
<keyword evidence="6 7" id="KW-0472">Membrane</keyword>
<feature type="transmembrane region" description="Helical" evidence="7">
    <location>
        <begin position="212"/>
        <end position="235"/>
    </location>
</feature>
<dbReference type="CDD" id="cd06174">
    <property type="entry name" value="MFS"/>
    <property type="match status" value="1"/>
</dbReference>
<feature type="transmembrane region" description="Helical" evidence="7">
    <location>
        <begin position="301"/>
        <end position="328"/>
    </location>
</feature>
<gene>
    <name evidence="9" type="ORF">LVJ82_05405</name>
</gene>
<protein>
    <submittedName>
        <fullName evidence="9">MFS transporter</fullName>
    </submittedName>
</protein>
<keyword evidence="5 7" id="KW-1133">Transmembrane helix</keyword>
<keyword evidence="2" id="KW-0813">Transport</keyword>
<name>A0ABY4E3R2_9NEIS</name>
<feature type="transmembrane region" description="Helical" evidence="7">
    <location>
        <begin position="133"/>
        <end position="153"/>
    </location>
</feature>
<dbReference type="Gene3D" id="1.20.1250.20">
    <property type="entry name" value="MFS general substrate transporter like domains"/>
    <property type="match status" value="1"/>
</dbReference>
<evidence type="ECO:0000256" key="4">
    <source>
        <dbReference type="ARBA" id="ARBA00022692"/>
    </source>
</evidence>
<sequence length="397" mass="42384">MTQSKQVGWAPWLVIAAGIVAAMHIGKLPPTIPVLQQQLSLSLGQSGFLLAGIQVAGIAMALFVGLMAEKIGLKRLQVGGLLILAVASALGSFAHSFSALFAARLLEGFGFLSIVLVGPSLIKQLVPAHQLKLVLGFWAAYMGLGVAASLLLAPNLLHVLAWPRVWWIYASLALLMALLLWRFVPNVRVQHRDDTPPLAQLLKQTLSHPAPWLLGILFASYTSQWFAVTSFLPTIYANADIAATAAGVLTALVCLSNVGGPIVAGMMLQHGRPAWLLLTAGFVMMMVGAVVAFAGEGVLPFALQYCGVLLFSAGGGLIPGVVFAYVVYLAPSQQTVASTMGWVQQWSALGQFSLPPLMESLVTWWGSWRNAWMVCVVLGVVGIVCALRIQRLVKRMA</sequence>
<evidence type="ECO:0000256" key="3">
    <source>
        <dbReference type="ARBA" id="ARBA00022475"/>
    </source>
</evidence>